<evidence type="ECO:0000313" key="9">
    <source>
        <dbReference type="Proteomes" id="UP000013526"/>
    </source>
</evidence>
<comment type="subcellular location">
    <subcellularLocation>
        <location evidence="1">Cell membrane</location>
        <topology evidence="1">Multi-pass membrane protein</topology>
    </subcellularLocation>
</comment>
<dbReference type="AlphaFoldDB" id="R1H8H7"/>
<keyword evidence="5" id="KW-1133">Transmembrane helix</keyword>
<dbReference type="PATRIC" id="fig|1268236.3.peg.2492"/>
<proteinExistence type="predicted"/>
<keyword evidence="3" id="KW-0812">Transmembrane</keyword>
<dbReference type="Proteomes" id="UP000013526">
    <property type="component" value="Unassembled WGS sequence"/>
</dbReference>
<evidence type="ECO:0000256" key="3">
    <source>
        <dbReference type="ARBA" id="ARBA00022692"/>
    </source>
</evidence>
<dbReference type="GO" id="GO:0006457">
    <property type="term" value="P:protein folding"/>
    <property type="evidence" value="ECO:0007669"/>
    <property type="project" value="InterPro"/>
</dbReference>
<keyword evidence="4" id="KW-0813">Transport</keyword>
<protein>
    <submittedName>
        <fullName evidence="8">Disulfide bond formation protein B</fullName>
    </submittedName>
</protein>
<dbReference type="GO" id="GO:0005886">
    <property type="term" value="C:plasma membrane"/>
    <property type="evidence" value="ECO:0007669"/>
    <property type="project" value="UniProtKB-SubCell"/>
</dbReference>
<keyword evidence="6" id="KW-0472">Membrane</keyword>
<evidence type="ECO:0000313" key="8">
    <source>
        <dbReference type="EMBL" id="EOD54754.1"/>
    </source>
</evidence>
<evidence type="ECO:0000256" key="7">
    <source>
        <dbReference type="ARBA" id="ARBA00023284"/>
    </source>
</evidence>
<dbReference type="SUPFAM" id="SSF158442">
    <property type="entry name" value="DsbB-like"/>
    <property type="match status" value="1"/>
</dbReference>
<keyword evidence="9" id="KW-1185">Reference proteome</keyword>
<keyword evidence="7" id="KW-0676">Redox-active center</keyword>
<dbReference type="InterPro" id="IPR050183">
    <property type="entry name" value="DsbB"/>
</dbReference>
<comment type="caution">
    <text evidence="8">The sequence shown here is derived from an EMBL/GenBank/DDBJ whole genome shotgun (WGS) entry which is preliminary data.</text>
</comment>
<keyword evidence="2" id="KW-1003">Cell membrane</keyword>
<dbReference type="InterPro" id="IPR003752">
    <property type="entry name" value="DiS_bond_form_DsbB/BdbC"/>
</dbReference>
<dbReference type="GO" id="GO:0015035">
    <property type="term" value="F:protein-disulfide reductase activity"/>
    <property type="evidence" value="ECO:0007669"/>
    <property type="project" value="InterPro"/>
</dbReference>
<organism evidence="8 9">
    <name type="scientific">Aeromonas molluscorum 848</name>
    <dbReference type="NCBI Taxonomy" id="1268236"/>
    <lineage>
        <taxon>Bacteria</taxon>
        <taxon>Pseudomonadati</taxon>
        <taxon>Pseudomonadota</taxon>
        <taxon>Gammaproteobacteria</taxon>
        <taxon>Aeromonadales</taxon>
        <taxon>Aeromonadaceae</taxon>
        <taxon>Aeromonas</taxon>
    </lineage>
</organism>
<evidence type="ECO:0000256" key="4">
    <source>
        <dbReference type="ARBA" id="ARBA00022982"/>
    </source>
</evidence>
<dbReference type="Pfam" id="PF02600">
    <property type="entry name" value="DsbB"/>
    <property type="match status" value="1"/>
</dbReference>
<accession>R1H8H7</accession>
<gene>
    <name evidence="8" type="ORF">G113_12663</name>
</gene>
<dbReference type="EMBL" id="AQGQ01000084">
    <property type="protein sequence ID" value="EOD54754.1"/>
    <property type="molecule type" value="Genomic_DNA"/>
</dbReference>
<reference evidence="8 9" key="1">
    <citation type="journal article" date="2013" name="Genome Announc.">
        <title>Draft Genome Sequence of Aeromonas molluscorum Strain 848TT, Isolated from Bivalve Molluscs.</title>
        <authorList>
            <person name="Spataro N."/>
            <person name="Farfan M."/>
            <person name="Albarral V."/>
            <person name="Sanglas A."/>
            <person name="Loren J.G."/>
            <person name="Fuste M.C."/>
            <person name="Bosch E."/>
        </authorList>
    </citation>
    <scope>NUCLEOTIDE SEQUENCE [LARGE SCALE GENOMIC DNA]</scope>
    <source>
        <strain evidence="8 9">848</strain>
    </source>
</reference>
<evidence type="ECO:0000256" key="6">
    <source>
        <dbReference type="ARBA" id="ARBA00023136"/>
    </source>
</evidence>
<dbReference type="PANTHER" id="PTHR36570">
    <property type="entry name" value="DISULFIDE BOND FORMATION PROTEIN B"/>
    <property type="match status" value="1"/>
</dbReference>
<keyword evidence="4" id="KW-0249">Electron transport</keyword>
<evidence type="ECO:0000256" key="1">
    <source>
        <dbReference type="ARBA" id="ARBA00004651"/>
    </source>
</evidence>
<dbReference type="Gene3D" id="1.20.1550.10">
    <property type="entry name" value="DsbB-like"/>
    <property type="match status" value="1"/>
</dbReference>
<evidence type="ECO:0000256" key="2">
    <source>
        <dbReference type="ARBA" id="ARBA00022475"/>
    </source>
</evidence>
<sequence>MCALFFQHILGLHPCVMCIYERIATLGVLTAGLIGMVNPQKWYLRWSALLLWAFSAFRGLQLALQHVDYQINSLPLQCLQPLCRLPKLAAPGHLGSLALLPRWGLQRDQLAVPRLLHAPMAGRHLRRLPAGGNRGDDWQSGQGPLLQLNSPLFMKRGARGRLFLFALCLLSEWFGSCRGWANLP</sequence>
<dbReference type="PANTHER" id="PTHR36570:SF2">
    <property type="entry name" value="DISULFIDE BOND FORMATION PROTEIN B"/>
    <property type="match status" value="1"/>
</dbReference>
<evidence type="ECO:0000256" key="5">
    <source>
        <dbReference type="ARBA" id="ARBA00022989"/>
    </source>
</evidence>
<name>R1H8H7_9GAMM</name>
<dbReference type="InterPro" id="IPR023380">
    <property type="entry name" value="DsbB-like_sf"/>
</dbReference>